<dbReference type="Gene3D" id="3.30.160.60">
    <property type="entry name" value="Classic Zinc Finger"/>
    <property type="match status" value="1"/>
</dbReference>
<feature type="domain" description="RING-type" evidence="9">
    <location>
        <begin position="11"/>
        <end position="51"/>
    </location>
</feature>
<dbReference type="InterPro" id="IPR013083">
    <property type="entry name" value="Znf_RING/FYVE/PHD"/>
</dbReference>
<dbReference type="SUPFAM" id="SSF57845">
    <property type="entry name" value="B-box zinc-binding domain"/>
    <property type="match status" value="1"/>
</dbReference>
<dbReference type="SUPFAM" id="SSF57850">
    <property type="entry name" value="RING/U-box"/>
    <property type="match status" value="1"/>
</dbReference>
<dbReference type="OrthoDB" id="6105938at2759"/>
<organism evidence="12 13">
    <name type="scientific">Labrus bergylta</name>
    <name type="common">ballan wrasse</name>
    <dbReference type="NCBI Taxonomy" id="56723"/>
    <lineage>
        <taxon>Eukaryota</taxon>
        <taxon>Metazoa</taxon>
        <taxon>Chordata</taxon>
        <taxon>Craniata</taxon>
        <taxon>Vertebrata</taxon>
        <taxon>Euteleostomi</taxon>
        <taxon>Actinopterygii</taxon>
        <taxon>Neopterygii</taxon>
        <taxon>Teleostei</taxon>
        <taxon>Neoteleostei</taxon>
        <taxon>Acanthomorphata</taxon>
        <taxon>Eupercaria</taxon>
        <taxon>Labriformes</taxon>
        <taxon>Labridae</taxon>
        <taxon>Labrus</taxon>
    </lineage>
</organism>
<dbReference type="GeneTree" id="ENSGT00970000193381"/>
<dbReference type="AlphaFoldDB" id="A0A3Q3FU14"/>
<dbReference type="Ensembl" id="ENSLBET00000024105.1">
    <property type="protein sequence ID" value="ENSLBEP00000022914.1"/>
    <property type="gene ID" value="ENSLBEG00000017567.1"/>
</dbReference>
<dbReference type="Gene3D" id="3.30.40.10">
    <property type="entry name" value="Zinc/RING finger domain, C3HC4 (zinc finger)"/>
    <property type="match status" value="1"/>
</dbReference>
<reference evidence="12" key="1">
    <citation type="submission" date="2025-08" db="UniProtKB">
        <authorList>
            <consortium name="Ensembl"/>
        </authorList>
    </citation>
    <scope>IDENTIFICATION</scope>
</reference>
<evidence type="ECO:0000313" key="12">
    <source>
        <dbReference type="Ensembl" id="ENSLBEP00000022914.1"/>
    </source>
</evidence>
<dbReference type="InterPro" id="IPR013320">
    <property type="entry name" value="ConA-like_dom_sf"/>
</dbReference>
<feature type="domain" description="B box-type" evidence="10">
    <location>
        <begin position="80"/>
        <end position="121"/>
    </location>
</feature>
<dbReference type="PROSITE" id="PS50089">
    <property type="entry name" value="ZF_RING_2"/>
    <property type="match status" value="1"/>
</dbReference>
<dbReference type="PROSITE" id="PS00518">
    <property type="entry name" value="ZF_RING_1"/>
    <property type="match status" value="1"/>
</dbReference>
<evidence type="ECO:0000259" key="10">
    <source>
        <dbReference type="PROSITE" id="PS50119"/>
    </source>
</evidence>
<dbReference type="PROSITE" id="PS50119">
    <property type="entry name" value="ZF_BBOX"/>
    <property type="match status" value="1"/>
</dbReference>
<dbReference type="SUPFAM" id="SSF49899">
    <property type="entry name" value="Concanavalin A-like lectins/glucanases"/>
    <property type="match status" value="1"/>
</dbReference>
<evidence type="ECO:0000256" key="6">
    <source>
        <dbReference type="ARBA" id="ARBA00022833"/>
    </source>
</evidence>
<dbReference type="InterPro" id="IPR000315">
    <property type="entry name" value="Znf_B-box"/>
</dbReference>
<dbReference type="InterPro" id="IPR001870">
    <property type="entry name" value="B30.2/SPRY"/>
</dbReference>
<dbReference type="GO" id="GO:0008270">
    <property type="term" value="F:zinc ion binding"/>
    <property type="evidence" value="ECO:0007669"/>
    <property type="project" value="UniProtKB-KW"/>
</dbReference>
<dbReference type="InterPro" id="IPR018957">
    <property type="entry name" value="Znf_C3HC4_RING-type"/>
</dbReference>
<evidence type="ECO:0000256" key="7">
    <source>
        <dbReference type="PROSITE-ProRule" id="PRU00024"/>
    </source>
</evidence>
<proteinExistence type="inferred from homology"/>
<dbReference type="CDD" id="cd12893">
    <property type="entry name" value="SPRY_PRY_TRIM35"/>
    <property type="match status" value="1"/>
</dbReference>
<dbReference type="GO" id="GO:0005737">
    <property type="term" value="C:cytoplasm"/>
    <property type="evidence" value="ECO:0007669"/>
    <property type="project" value="UniProtKB-SubCell"/>
</dbReference>
<dbReference type="Gene3D" id="2.60.120.920">
    <property type="match status" value="1"/>
</dbReference>
<evidence type="ECO:0000313" key="13">
    <source>
        <dbReference type="Proteomes" id="UP000261660"/>
    </source>
</evidence>
<dbReference type="InterPro" id="IPR050143">
    <property type="entry name" value="TRIM/RBCC"/>
</dbReference>
<feature type="coiled-coil region" evidence="8">
    <location>
        <begin position="187"/>
        <end position="228"/>
    </location>
</feature>
<dbReference type="InParanoid" id="A0A3Q3FU14"/>
<dbReference type="FunCoup" id="A0A3Q3FU14">
    <property type="interactions" value="213"/>
</dbReference>
<dbReference type="SMART" id="SM00336">
    <property type="entry name" value="BBOX"/>
    <property type="match status" value="1"/>
</dbReference>
<dbReference type="PANTHER" id="PTHR24103">
    <property type="entry name" value="E3 UBIQUITIN-PROTEIN LIGASE TRIM"/>
    <property type="match status" value="1"/>
</dbReference>
<dbReference type="PRINTS" id="PR01407">
    <property type="entry name" value="BUTYPHLNCDUF"/>
</dbReference>
<dbReference type="Pfam" id="PF13765">
    <property type="entry name" value="PRY"/>
    <property type="match status" value="1"/>
</dbReference>
<sequence>MASRSEEDLCCPICTDVFKDPVVLTCSHSLCRHCLLRWWKHKPIRECPVCKTVCSKKNPPVSLVLKNLCEAFLLERDQGTSEAPCSLHNEKLKLYCLDHQEPVCLKCRDSETHNSHRFRPVDEAAREPREKLQETLQPLKEKLKDFEKAKIKFELTSVDIKVQARHYETQIKEQFKKLRQFLEGEEQARLSALREEEEQKGQKMKEEVEALSREMSALSDTIRATEEELRAADLSFLKNYKAAVERVQLRHLQAGPQMPQGALIDAAKHLGNLSFNIWIKMKDVVSYSPVILDPNTAGIKLILSEDLTGVRGAVSQHVPDNPERFKSSICTLGSEGFTSGTHSWDVYVGGNKFWLLGVFEDSHQMKRSVRLHFLGVMFKEDTYKACSSASTSPFTVQNPVQRIRVNMDWTAGQLSFSDPDTNKHIHTITHTFTRKVFPFFCTAGELRILPLKISVTQQIR</sequence>
<dbReference type="Pfam" id="PF00097">
    <property type="entry name" value="zf-C3HC4"/>
    <property type="match status" value="1"/>
</dbReference>
<dbReference type="InterPro" id="IPR006574">
    <property type="entry name" value="PRY"/>
</dbReference>
<evidence type="ECO:0000256" key="8">
    <source>
        <dbReference type="SAM" id="Coils"/>
    </source>
</evidence>
<comment type="subcellular location">
    <subcellularLocation>
        <location evidence="1">Cytoplasm</location>
    </subcellularLocation>
</comment>
<evidence type="ECO:0000259" key="11">
    <source>
        <dbReference type="PROSITE" id="PS50188"/>
    </source>
</evidence>
<dbReference type="InterPro" id="IPR017907">
    <property type="entry name" value="Znf_RING_CS"/>
</dbReference>
<dbReference type="PROSITE" id="PS50188">
    <property type="entry name" value="B302_SPRY"/>
    <property type="match status" value="1"/>
</dbReference>
<dbReference type="Proteomes" id="UP000261660">
    <property type="component" value="Unplaced"/>
</dbReference>
<evidence type="ECO:0000256" key="1">
    <source>
        <dbReference type="ARBA" id="ARBA00004496"/>
    </source>
</evidence>
<evidence type="ECO:0000259" key="9">
    <source>
        <dbReference type="PROSITE" id="PS50089"/>
    </source>
</evidence>
<protein>
    <submittedName>
        <fullName evidence="12">Tripartite motif-containing protein 35-like</fullName>
    </submittedName>
</protein>
<keyword evidence="13" id="KW-1185">Reference proteome</keyword>
<dbReference type="InterPro" id="IPR003879">
    <property type="entry name" value="Butyrophylin_SPRY"/>
</dbReference>
<comment type="similarity">
    <text evidence="2">Belongs to the TRIM/RBCC family.</text>
</comment>
<dbReference type="STRING" id="56723.ENSLBEP00000022914"/>
<keyword evidence="6" id="KW-0862">Zinc</keyword>
<evidence type="ECO:0000256" key="5">
    <source>
        <dbReference type="ARBA" id="ARBA00022771"/>
    </source>
</evidence>
<dbReference type="SMART" id="SM00184">
    <property type="entry name" value="RING"/>
    <property type="match status" value="1"/>
</dbReference>
<dbReference type="InterPro" id="IPR043136">
    <property type="entry name" value="B30.2/SPRY_sf"/>
</dbReference>
<evidence type="ECO:0000256" key="2">
    <source>
        <dbReference type="ARBA" id="ARBA00008518"/>
    </source>
</evidence>
<dbReference type="InterPro" id="IPR001841">
    <property type="entry name" value="Znf_RING"/>
</dbReference>
<feature type="domain" description="B30.2/SPRY" evidence="11">
    <location>
        <begin position="270"/>
        <end position="460"/>
    </location>
</feature>
<reference evidence="12" key="2">
    <citation type="submission" date="2025-09" db="UniProtKB">
        <authorList>
            <consortium name="Ensembl"/>
        </authorList>
    </citation>
    <scope>IDENTIFICATION</scope>
</reference>
<name>A0A3Q3FU14_9LABR</name>
<dbReference type="Pfam" id="PF00643">
    <property type="entry name" value="zf-B_box"/>
    <property type="match status" value="1"/>
</dbReference>
<keyword evidence="5 7" id="KW-0863">Zinc-finger</keyword>
<keyword evidence="8" id="KW-0175">Coiled coil</keyword>
<keyword evidence="3" id="KW-0963">Cytoplasm</keyword>
<keyword evidence="4" id="KW-0479">Metal-binding</keyword>
<evidence type="ECO:0000256" key="4">
    <source>
        <dbReference type="ARBA" id="ARBA00022723"/>
    </source>
</evidence>
<evidence type="ECO:0000256" key="3">
    <source>
        <dbReference type="ARBA" id="ARBA00022490"/>
    </source>
</evidence>
<accession>A0A3Q3FU14</accession>
<dbReference type="SMART" id="SM00589">
    <property type="entry name" value="PRY"/>
    <property type="match status" value="1"/>
</dbReference>